<gene>
    <name evidence="1" type="ORF">NYO98_11715</name>
</gene>
<evidence type="ECO:0008006" key="3">
    <source>
        <dbReference type="Google" id="ProtNLM"/>
    </source>
</evidence>
<organism evidence="1 2">
    <name type="scientific">Nocardioides pini</name>
    <dbReference type="NCBI Taxonomy" id="2975053"/>
    <lineage>
        <taxon>Bacteria</taxon>
        <taxon>Bacillati</taxon>
        <taxon>Actinomycetota</taxon>
        <taxon>Actinomycetes</taxon>
        <taxon>Propionibacteriales</taxon>
        <taxon>Nocardioidaceae</taxon>
        <taxon>Nocardioides</taxon>
    </lineage>
</organism>
<dbReference type="SUPFAM" id="SSF51126">
    <property type="entry name" value="Pectin lyase-like"/>
    <property type="match status" value="1"/>
</dbReference>
<proteinExistence type="predicted"/>
<name>A0ABT4CD91_9ACTN</name>
<evidence type="ECO:0000313" key="1">
    <source>
        <dbReference type="EMBL" id="MCY4726945.1"/>
    </source>
</evidence>
<sequence length="304" mass="32572">MIAAGASVAPASTSAEPVAGDRVFAVADQARSVTSGSARETQRLPWPSAANTGVPRGVKLKPFKGPCTVTRDNTRIVGKLVNCNLSIQASGVRIINSKINGTVWNDPDTPGYSFTIRRSNVDAGEQVWSGVGSRNFTARRIEVVGGTRSMMCWFACKIVNSYVHGQLKDEAGREHESGIRMGSQATLIHNTITCDAPPVPPDAGCSAGLTGYGDFAVVEDNLIQNNLFLWSTGGTCAYGGSTRGKPYSAGVNNIRFLDNVFERGPTGNCGIWAATMDFDSDAPGNLWTGNHWRHSHKKVRPWEV</sequence>
<reference evidence="1" key="1">
    <citation type="submission" date="2022-08" db="EMBL/GenBank/DDBJ databases">
        <title>Genome sequencing of Nocardioides sp. STR2.</title>
        <authorList>
            <person name="So Y."/>
        </authorList>
    </citation>
    <scope>NUCLEOTIDE SEQUENCE</scope>
    <source>
        <strain evidence="1">STR2</strain>
    </source>
</reference>
<protein>
    <recommendedName>
        <fullName evidence="3">Right handed beta helix region</fullName>
    </recommendedName>
</protein>
<dbReference type="RefSeq" id="WP_268111887.1">
    <property type="nucleotide sequence ID" value="NZ_JAPPUX010000003.1"/>
</dbReference>
<dbReference type="EMBL" id="JAPPUX010000003">
    <property type="protein sequence ID" value="MCY4726945.1"/>
    <property type="molecule type" value="Genomic_DNA"/>
</dbReference>
<dbReference type="Proteomes" id="UP001074726">
    <property type="component" value="Unassembled WGS sequence"/>
</dbReference>
<keyword evidence="2" id="KW-1185">Reference proteome</keyword>
<evidence type="ECO:0000313" key="2">
    <source>
        <dbReference type="Proteomes" id="UP001074726"/>
    </source>
</evidence>
<accession>A0ABT4CD91</accession>
<dbReference type="InterPro" id="IPR011050">
    <property type="entry name" value="Pectin_lyase_fold/virulence"/>
</dbReference>
<comment type="caution">
    <text evidence="1">The sequence shown here is derived from an EMBL/GenBank/DDBJ whole genome shotgun (WGS) entry which is preliminary data.</text>
</comment>